<evidence type="ECO:0000313" key="7">
    <source>
        <dbReference type="RefSeq" id="XP_018336645.1"/>
    </source>
</evidence>
<name>A0A1W4XW34_AGRPL</name>
<evidence type="ECO:0000256" key="2">
    <source>
        <dbReference type="ARBA" id="ARBA00022490"/>
    </source>
</evidence>
<dbReference type="FunCoup" id="A0A1W4XW34">
    <property type="interactions" value="1235"/>
</dbReference>
<dbReference type="PANTHER" id="PTHR21634">
    <property type="entry name" value="RE13835P"/>
    <property type="match status" value="1"/>
</dbReference>
<dbReference type="OrthoDB" id="10051712at2759"/>
<dbReference type="GeneID" id="108745077"/>
<keyword evidence="2" id="KW-0963">Cytoplasm</keyword>
<comment type="subcellular location">
    <subcellularLocation>
        <location evidence="1">Cytoplasm</location>
    </subcellularLocation>
</comment>
<dbReference type="GO" id="GO:0051087">
    <property type="term" value="F:protein-folding chaperone binding"/>
    <property type="evidence" value="ECO:0007669"/>
    <property type="project" value="TreeGrafter"/>
</dbReference>
<evidence type="ECO:0000256" key="4">
    <source>
        <dbReference type="SAM" id="MobiDB-lite"/>
    </source>
</evidence>
<dbReference type="InParanoid" id="A0A1W4XW34"/>
<feature type="region of interest" description="Disordered" evidence="4">
    <location>
        <begin position="724"/>
        <end position="781"/>
    </location>
</feature>
<feature type="region of interest" description="Disordered" evidence="4">
    <location>
        <begin position="899"/>
        <end position="933"/>
    </location>
</feature>
<feature type="compositionally biased region" description="Polar residues" evidence="4">
    <location>
        <begin position="742"/>
        <end position="765"/>
    </location>
</feature>
<dbReference type="Pfam" id="PF14637">
    <property type="entry name" value="FNIP_M"/>
    <property type="match status" value="2"/>
</dbReference>
<feature type="compositionally biased region" description="Polar residues" evidence="4">
    <location>
        <begin position="206"/>
        <end position="217"/>
    </location>
</feature>
<evidence type="ECO:0000313" key="6">
    <source>
        <dbReference type="Proteomes" id="UP000192223"/>
    </source>
</evidence>
<protein>
    <submittedName>
        <fullName evidence="7">Uncharacterized protein LOC108745077 isoform X1</fullName>
    </submittedName>
</protein>
<dbReference type="Proteomes" id="UP000192223">
    <property type="component" value="Unplaced"/>
</dbReference>
<dbReference type="RefSeq" id="XP_018336645.1">
    <property type="nucleotide sequence ID" value="XM_018481143.2"/>
</dbReference>
<dbReference type="PANTHER" id="PTHR21634:SF9">
    <property type="entry name" value="RE13835P"/>
    <property type="match status" value="1"/>
</dbReference>
<feature type="compositionally biased region" description="Low complexity" evidence="4">
    <location>
        <begin position="724"/>
        <end position="741"/>
    </location>
</feature>
<reference evidence="7" key="1">
    <citation type="submission" date="2025-08" db="UniProtKB">
        <authorList>
            <consortium name="RefSeq"/>
        </authorList>
    </citation>
    <scope>IDENTIFICATION</scope>
    <source>
        <tissue evidence="7">Entire body</tissue>
    </source>
</reference>
<accession>A0A1W4XW34</accession>
<organism evidence="6 7">
    <name type="scientific">Agrilus planipennis</name>
    <name type="common">Emerald ash borer</name>
    <name type="synonym">Agrilus marcopoli</name>
    <dbReference type="NCBI Taxonomy" id="224129"/>
    <lineage>
        <taxon>Eukaryota</taxon>
        <taxon>Metazoa</taxon>
        <taxon>Ecdysozoa</taxon>
        <taxon>Arthropoda</taxon>
        <taxon>Hexapoda</taxon>
        <taxon>Insecta</taxon>
        <taxon>Pterygota</taxon>
        <taxon>Neoptera</taxon>
        <taxon>Endopterygota</taxon>
        <taxon>Coleoptera</taxon>
        <taxon>Polyphaga</taxon>
        <taxon>Elateriformia</taxon>
        <taxon>Buprestoidea</taxon>
        <taxon>Buprestidae</taxon>
        <taxon>Agrilinae</taxon>
        <taxon>Agrilus</taxon>
    </lineage>
</organism>
<feature type="coiled-coil region" evidence="3">
    <location>
        <begin position="609"/>
        <end position="636"/>
    </location>
</feature>
<keyword evidence="6" id="KW-1185">Reference proteome</keyword>
<keyword evidence="3" id="KW-0175">Coiled coil</keyword>
<feature type="compositionally biased region" description="Basic and acidic residues" evidence="4">
    <location>
        <begin position="899"/>
        <end position="914"/>
    </location>
</feature>
<dbReference type="InterPro" id="IPR037545">
    <property type="entry name" value="DENN_FNIP1/2"/>
</dbReference>
<dbReference type="Pfam" id="PF14636">
    <property type="entry name" value="FNIP_N"/>
    <property type="match status" value="1"/>
</dbReference>
<dbReference type="InterPro" id="IPR028084">
    <property type="entry name" value="FNIP_N_dom"/>
</dbReference>
<dbReference type="InterPro" id="IPR028086">
    <property type="entry name" value="FNIP_C_dom"/>
</dbReference>
<dbReference type="GO" id="GO:0005737">
    <property type="term" value="C:cytoplasm"/>
    <property type="evidence" value="ECO:0007669"/>
    <property type="project" value="UniProtKB-SubCell"/>
</dbReference>
<dbReference type="PROSITE" id="PS51836">
    <property type="entry name" value="DENN_FNIP12"/>
    <property type="match status" value="1"/>
</dbReference>
<sequence>MALFHKLFFTRKKCDIKCNNNDISDNIFDFSSEQVRVVLFKECDYRGRKLLFDSQTIEKIEIPKGNKSGNNLKNETLYAEINSGYGFKLHKPYSDTRLLSEMIFGTVSMSHRGSSLKIHCLQSPSRMMFTQIFPSPKNISRNQKSTSNTNSSGFSTQSLDGSFHCDGSASACSSNSMSDNSVHSTCSDTVLICRRSSETTPLDVPNVSSYHSKSLSPGGTGDSGVSGFHNFQPSLSTEASSIPYNMINKDSNITFSCGSLYKKYLRSTSTSLENSSHSLNTCASAEEYHPKSHSRSNNKLGVALIVELTRGQEKKMEQFLLEHAALMESLIWSARQMTEIAYIRYQRFFSIMNQLTLKIKSWLVKFLSGPHLSSNMWLGLSSTVCDNMYSIQRESKNISFNLCDSQKTHVNSNLQSKCFCDTYDYSKKMQHSSRTFEFSVLNWTDFFKYDFNFNHTRNENRSKNKILAKQFLNDFCELLENVDVKDTKFFVSTLVTAVLTHHLGWVATVLPASSEEKKKIDDLQCSSNALWGQLADLYGAVGNPTKMSHTVISGTNKEHLMEKILNCLSYFVRCNDIERKTFLRKDVKLDNKEADRICIESSFIPKENYKKYKDHIKELEENNEEFFKKLESKKNFYLKTTVENIDNKICNNDVDNKRPNEINLSGTRNCFFEPQKPSKLVEKIKNLGIEAKSCGNSNEDQIEDKLLSSSEATEGFHKIFLQVSRSQTSSNEKSQSSSSNTLTPPRSGNSTTNHLDLSVSSSTASKLKEKSQLCPSTVSKSNSLKRTKTKAVIDASAFDCKDYQENSASPEQEVVFVLGDNEKLVGIKRELSARNLNKIETDTRNVKTGELPNKRFLNSAMEKEFLNNSVFQDADFIKNGNGNLKSSSSLESITKACKEETKKPLSESKDKDLSRSQSVPPEDKMIKKNKETKEQTNKCRYRYSGVKFNFYQYPQIVENYLRSKNIEMSHLPFAKDVTTLLDDYKFDFTTCESDDEEMETLQTPSNASDVVSFSELSNTPKQSCTKQIGSQKSKTILESDLPTKSHCIDLSKRDENIPRNVSTTLQDFQEVKSLKMQKFPGKTTENNIPESSINLMPSASGDCNVLFDQEETDSILSKEGKPDKVALNKNLEIIELPMPNSLVLSPLEKPVGYTSSLMRGVGENYISNMVLQGTSAPKIEWESMLKQDLILCTRHPLLDQPIDEAVAIVANTDTWDVQLLSSHTYIVDKGSSGVRVGMSQLVSNMLESLLQLWKQNASPEHCLIYIEQKLQEFCVLSKALAELLLETEFCSMELLTSTLHLEVNDVPLLMAVASTHSPQVTEKYGLSFQ</sequence>
<dbReference type="KEGG" id="apln:108745077"/>
<evidence type="ECO:0000259" key="5">
    <source>
        <dbReference type="PROSITE" id="PS51836"/>
    </source>
</evidence>
<feature type="region of interest" description="Disordered" evidence="4">
    <location>
        <begin position="204"/>
        <end position="229"/>
    </location>
</feature>
<evidence type="ECO:0000256" key="3">
    <source>
        <dbReference type="SAM" id="Coils"/>
    </source>
</evidence>
<dbReference type="GO" id="GO:0042030">
    <property type="term" value="F:ATPase inhibitor activity"/>
    <property type="evidence" value="ECO:0007669"/>
    <property type="project" value="TreeGrafter"/>
</dbReference>
<proteinExistence type="predicted"/>
<dbReference type="STRING" id="224129.A0A1W4XW34"/>
<dbReference type="Pfam" id="PF14638">
    <property type="entry name" value="FNIP_C"/>
    <property type="match status" value="1"/>
</dbReference>
<feature type="domain" description="UDENN FNIP1/2-type" evidence="5">
    <location>
        <begin position="30"/>
        <end position="1316"/>
    </location>
</feature>
<gene>
    <name evidence="7" type="primary">LOC108745077</name>
</gene>
<evidence type="ECO:0000256" key="1">
    <source>
        <dbReference type="ARBA" id="ARBA00004496"/>
    </source>
</evidence>
<dbReference type="InterPro" id="IPR028085">
    <property type="entry name" value="FNIP_mid_dom"/>
</dbReference>
<feature type="compositionally biased region" description="Basic and acidic residues" evidence="4">
    <location>
        <begin position="921"/>
        <end position="933"/>
    </location>
</feature>